<gene>
    <name evidence="1" type="ORF">M947_03675</name>
</gene>
<dbReference type="eggNOG" id="ENOG50319NV">
    <property type="taxonomic scope" value="Bacteria"/>
</dbReference>
<organism evidence="1 2">
    <name type="scientific">Sulfurimonas hongkongensis</name>
    <dbReference type="NCBI Taxonomy" id="1172190"/>
    <lineage>
        <taxon>Bacteria</taxon>
        <taxon>Pseudomonadati</taxon>
        <taxon>Campylobacterota</taxon>
        <taxon>Epsilonproteobacteria</taxon>
        <taxon>Campylobacterales</taxon>
        <taxon>Sulfurimonadaceae</taxon>
        <taxon>Sulfurimonas</taxon>
    </lineage>
</organism>
<dbReference type="AlphaFoldDB" id="T0L2T5"/>
<keyword evidence="2" id="KW-1185">Reference proteome</keyword>
<accession>T0L2T5</accession>
<dbReference type="PATRIC" id="fig|1172190.3.peg.713"/>
<reference evidence="1 2" key="1">
    <citation type="submission" date="2013-07" db="EMBL/GenBank/DDBJ databases">
        <title>Sulfurimonas hongkongensis AST-10 Genome Sequencing.</title>
        <authorList>
            <person name="Cai L."/>
            <person name="Zhang T."/>
        </authorList>
    </citation>
    <scope>NUCLEOTIDE SEQUENCE [LARGE SCALE GENOMIC DNA]</scope>
    <source>
        <strain evidence="1 2">AST-10</strain>
    </source>
</reference>
<dbReference type="SUPFAM" id="SSF52540">
    <property type="entry name" value="P-loop containing nucleoside triphosphate hydrolases"/>
    <property type="match status" value="1"/>
</dbReference>
<protein>
    <submittedName>
        <fullName evidence="1">Uncharacterized protein</fullName>
    </submittedName>
</protein>
<sequence>MGFFHYMNITSFFSNFKKKQKNLKLPDSLLIKQLKEISKKYNFSLYKNITIYHHAKDHFIPLLILDKKRGIFLFEYKEWSYNDLKNSTISKASHQDSSMQSIAYEKTHEFIKQKFNELTHKDGVPIYNYLLMQNLNSDEYEHLDSSFRELLPLKKILFNDSKEEQIVQKLNDVPCLKNPILNEADIMGNLLVQYLILSKDNSLNLATPSQIKFIESDLQNITTLSGTAFSGRTSSILLKSILEVLKSPKLKIIIIEPTRLACDLLKQKLLHIIEYAIIEIDLNSIEIITPLDLLNRHLSKLKKPKLELVLHVNEKLMQKSFKVADLIICDDTDILPLEFIEYLKHIQKNSFLILVDTYDKYDSSFTLVECFRKTKPKALFKKANQHAKSLQIISTLLEKYKAKEILIISDNLSKKKLLDDLDGFVDEQVIAVDSSLSLASQDLDGLLLCSYSDIASMNTKIVVLMDIEDTSLNQLQYAASLAQKTIYILYEQECQNIKILKEKYE</sequence>
<comment type="caution">
    <text evidence="1">The sequence shown here is derived from an EMBL/GenBank/DDBJ whole genome shotgun (WGS) entry which is preliminary data.</text>
</comment>
<dbReference type="InterPro" id="IPR027417">
    <property type="entry name" value="P-loop_NTPase"/>
</dbReference>
<proteinExistence type="predicted"/>
<dbReference type="Proteomes" id="UP000015520">
    <property type="component" value="Unassembled WGS sequence"/>
</dbReference>
<name>T0L2T5_9BACT</name>
<dbReference type="EMBL" id="AUPZ01000004">
    <property type="protein sequence ID" value="EQB40133.1"/>
    <property type="molecule type" value="Genomic_DNA"/>
</dbReference>
<evidence type="ECO:0000313" key="2">
    <source>
        <dbReference type="Proteomes" id="UP000015520"/>
    </source>
</evidence>
<evidence type="ECO:0000313" key="1">
    <source>
        <dbReference type="EMBL" id="EQB40133.1"/>
    </source>
</evidence>
<dbReference type="STRING" id="1172190.M947_03675"/>